<comment type="caution">
    <text evidence="9">The sequence shown here is derived from an EMBL/GenBank/DDBJ whole genome shotgun (WGS) entry which is preliminary data.</text>
</comment>
<organism evidence="9 10">
    <name type="scientific">Catenulispora yoronensis</name>
    <dbReference type="NCBI Taxonomy" id="450799"/>
    <lineage>
        <taxon>Bacteria</taxon>
        <taxon>Bacillati</taxon>
        <taxon>Actinomycetota</taxon>
        <taxon>Actinomycetes</taxon>
        <taxon>Catenulisporales</taxon>
        <taxon>Catenulisporaceae</taxon>
        <taxon>Catenulispora</taxon>
    </lineage>
</organism>
<reference evidence="9 10" key="1">
    <citation type="journal article" date="2019" name="Int. J. Syst. Evol. Microbiol.">
        <title>The Global Catalogue of Microorganisms (GCM) 10K type strain sequencing project: providing services to taxonomists for standard genome sequencing and annotation.</title>
        <authorList>
            <consortium name="The Broad Institute Genomics Platform"/>
            <consortium name="The Broad Institute Genome Sequencing Center for Infectious Disease"/>
            <person name="Wu L."/>
            <person name="Ma J."/>
        </authorList>
    </citation>
    <scope>NUCLEOTIDE SEQUENCE [LARGE SCALE GENOMIC DNA]</scope>
    <source>
        <strain evidence="9 10">JCM 16014</strain>
    </source>
</reference>
<evidence type="ECO:0000256" key="1">
    <source>
        <dbReference type="ARBA" id="ARBA00004651"/>
    </source>
</evidence>
<protein>
    <submittedName>
        <fullName evidence="9">Carbohydrate ABC transporter permease</fullName>
    </submittedName>
</protein>
<dbReference type="CDD" id="cd06261">
    <property type="entry name" value="TM_PBP2"/>
    <property type="match status" value="1"/>
</dbReference>
<dbReference type="Gene3D" id="1.10.3720.10">
    <property type="entry name" value="MetI-like"/>
    <property type="match status" value="1"/>
</dbReference>
<evidence type="ECO:0000259" key="8">
    <source>
        <dbReference type="PROSITE" id="PS50928"/>
    </source>
</evidence>
<evidence type="ECO:0000256" key="2">
    <source>
        <dbReference type="ARBA" id="ARBA00022448"/>
    </source>
</evidence>
<dbReference type="Proteomes" id="UP001500751">
    <property type="component" value="Unassembled WGS sequence"/>
</dbReference>
<feature type="domain" description="ABC transmembrane type-1" evidence="8">
    <location>
        <begin position="64"/>
        <end position="256"/>
    </location>
</feature>
<evidence type="ECO:0000313" key="10">
    <source>
        <dbReference type="Proteomes" id="UP001500751"/>
    </source>
</evidence>
<keyword evidence="6 7" id="KW-0472">Membrane</keyword>
<feature type="transmembrane region" description="Helical" evidence="7">
    <location>
        <begin position="235"/>
        <end position="256"/>
    </location>
</feature>
<evidence type="ECO:0000256" key="4">
    <source>
        <dbReference type="ARBA" id="ARBA00022692"/>
    </source>
</evidence>
<feature type="transmembrane region" description="Helical" evidence="7">
    <location>
        <begin position="63"/>
        <end position="89"/>
    </location>
</feature>
<keyword evidence="5 7" id="KW-1133">Transmembrane helix</keyword>
<dbReference type="EMBL" id="BAAAQN010000025">
    <property type="protein sequence ID" value="GAA2037793.1"/>
    <property type="molecule type" value="Genomic_DNA"/>
</dbReference>
<sequence>MLHWVAVHSLAIAALLCFIGPLFMLVAVSLMTPEESLSGHLLPEHPQWHNFVDVMRRAGVLRWWFNTLLYAGAATVATVVSSAPVAYALARFDFPGRRAALLLLLTGMMLPPQVTVVPMYILWAKQFHLAGTLWPLIVPLLFGDAFSIFLLRQFIIAVPRDHIDAARVDGCGELRTMLRVVLPMVKPALAAVALLQFFLRWNDYFGPQVYVATNPKWWTLSYGLQTFQASEHVEWNLLTAVNLLVTAPVVLVFFFAQRVFIQGVTLPAAR</sequence>
<evidence type="ECO:0000256" key="7">
    <source>
        <dbReference type="RuleBase" id="RU363032"/>
    </source>
</evidence>
<dbReference type="InterPro" id="IPR035906">
    <property type="entry name" value="MetI-like_sf"/>
</dbReference>
<feature type="transmembrane region" description="Helical" evidence="7">
    <location>
        <begin position="133"/>
        <end position="155"/>
    </location>
</feature>
<evidence type="ECO:0000256" key="5">
    <source>
        <dbReference type="ARBA" id="ARBA00022989"/>
    </source>
</evidence>
<dbReference type="PROSITE" id="PS50928">
    <property type="entry name" value="ABC_TM1"/>
    <property type="match status" value="1"/>
</dbReference>
<keyword evidence="2 7" id="KW-0813">Transport</keyword>
<dbReference type="PANTHER" id="PTHR43744:SF12">
    <property type="entry name" value="ABC TRANSPORTER PERMEASE PROTEIN MG189-RELATED"/>
    <property type="match status" value="1"/>
</dbReference>
<name>A0ABN2UIS4_9ACTN</name>
<dbReference type="PANTHER" id="PTHR43744">
    <property type="entry name" value="ABC TRANSPORTER PERMEASE PROTEIN MG189-RELATED-RELATED"/>
    <property type="match status" value="1"/>
</dbReference>
<feature type="transmembrane region" description="Helical" evidence="7">
    <location>
        <begin position="12"/>
        <end position="32"/>
    </location>
</feature>
<evidence type="ECO:0000313" key="9">
    <source>
        <dbReference type="EMBL" id="GAA2037793.1"/>
    </source>
</evidence>
<dbReference type="Pfam" id="PF00528">
    <property type="entry name" value="BPD_transp_1"/>
    <property type="match status" value="1"/>
</dbReference>
<accession>A0ABN2UIS4</accession>
<gene>
    <name evidence="9" type="ORF">GCM10009839_43950</name>
</gene>
<dbReference type="SUPFAM" id="SSF161098">
    <property type="entry name" value="MetI-like"/>
    <property type="match status" value="1"/>
</dbReference>
<keyword evidence="10" id="KW-1185">Reference proteome</keyword>
<keyword evidence="4 7" id="KW-0812">Transmembrane</keyword>
<proteinExistence type="inferred from homology"/>
<evidence type="ECO:0000256" key="3">
    <source>
        <dbReference type="ARBA" id="ARBA00022475"/>
    </source>
</evidence>
<comment type="similarity">
    <text evidence="7">Belongs to the binding-protein-dependent transport system permease family.</text>
</comment>
<comment type="subcellular location">
    <subcellularLocation>
        <location evidence="1 7">Cell membrane</location>
        <topology evidence="1 7">Multi-pass membrane protein</topology>
    </subcellularLocation>
</comment>
<evidence type="ECO:0000256" key="6">
    <source>
        <dbReference type="ARBA" id="ARBA00023136"/>
    </source>
</evidence>
<keyword evidence="3" id="KW-1003">Cell membrane</keyword>
<feature type="transmembrane region" description="Helical" evidence="7">
    <location>
        <begin position="176"/>
        <end position="199"/>
    </location>
</feature>
<dbReference type="InterPro" id="IPR000515">
    <property type="entry name" value="MetI-like"/>
</dbReference>
<feature type="transmembrane region" description="Helical" evidence="7">
    <location>
        <begin position="101"/>
        <end position="121"/>
    </location>
</feature>